<keyword evidence="1" id="KW-0597">Phosphoprotein</keyword>
<evidence type="ECO:0000313" key="4">
    <source>
        <dbReference type="EMBL" id="TMQ67889.1"/>
    </source>
</evidence>
<dbReference type="AlphaFoldDB" id="A0A538TW92"/>
<feature type="domain" description="Response regulatory" evidence="2">
    <location>
        <begin position="2"/>
        <end position="113"/>
    </location>
</feature>
<comment type="caution">
    <text evidence="4">The sequence shown here is derived from an EMBL/GenBank/DDBJ whole genome shotgun (WGS) entry which is preliminary data.</text>
</comment>
<dbReference type="Gene3D" id="2.40.50.1020">
    <property type="entry name" value="LytTr DNA-binding domain"/>
    <property type="match status" value="1"/>
</dbReference>
<gene>
    <name evidence="4" type="ORF">E6K80_14825</name>
</gene>
<evidence type="ECO:0000313" key="5">
    <source>
        <dbReference type="Proteomes" id="UP000319836"/>
    </source>
</evidence>
<reference evidence="4 5" key="1">
    <citation type="journal article" date="2019" name="Nat. Microbiol.">
        <title>Mediterranean grassland soil C-N compound turnover is dependent on rainfall and depth, and is mediated by genomically divergent microorganisms.</title>
        <authorList>
            <person name="Diamond S."/>
            <person name="Andeer P.F."/>
            <person name="Li Z."/>
            <person name="Crits-Christoph A."/>
            <person name="Burstein D."/>
            <person name="Anantharaman K."/>
            <person name="Lane K.R."/>
            <person name="Thomas B.C."/>
            <person name="Pan C."/>
            <person name="Northen T.R."/>
            <person name="Banfield J.F."/>
        </authorList>
    </citation>
    <scope>NUCLEOTIDE SEQUENCE [LARGE SCALE GENOMIC DNA]</scope>
    <source>
        <strain evidence="4">WS_10</strain>
    </source>
</reference>
<evidence type="ECO:0000259" key="3">
    <source>
        <dbReference type="PROSITE" id="PS50930"/>
    </source>
</evidence>
<dbReference type="EMBL" id="VBPA01000428">
    <property type="protein sequence ID" value="TMQ67889.1"/>
    <property type="molecule type" value="Genomic_DNA"/>
</dbReference>
<name>A0A538TW92_UNCEI</name>
<dbReference type="Pfam" id="PF00072">
    <property type="entry name" value="Response_reg"/>
    <property type="match status" value="1"/>
</dbReference>
<dbReference type="PANTHER" id="PTHR37299">
    <property type="entry name" value="TRANSCRIPTIONAL REGULATOR-RELATED"/>
    <property type="match status" value="1"/>
</dbReference>
<dbReference type="Proteomes" id="UP000319836">
    <property type="component" value="Unassembled WGS sequence"/>
</dbReference>
<dbReference type="GO" id="GO:0003677">
    <property type="term" value="F:DNA binding"/>
    <property type="evidence" value="ECO:0007669"/>
    <property type="project" value="InterPro"/>
</dbReference>
<dbReference type="InterPro" id="IPR007492">
    <property type="entry name" value="LytTR_DNA-bd_dom"/>
</dbReference>
<dbReference type="InterPro" id="IPR001789">
    <property type="entry name" value="Sig_transdc_resp-reg_receiver"/>
</dbReference>
<dbReference type="PROSITE" id="PS50930">
    <property type="entry name" value="HTH_LYTTR"/>
    <property type="match status" value="1"/>
</dbReference>
<dbReference type="SUPFAM" id="SSF52172">
    <property type="entry name" value="CheY-like"/>
    <property type="match status" value="1"/>
</dbReference>
<organism evidence="4 5">
    <name type="scientific">Eiseniibacteriota bacterium</name>
    <dbReference type="NCBI Taxonomy" id="2212470"/>
    <lineage>
        <taxon>Bacteria</taxon>
        <taxon>Candidatus Eiseniibacteriota</taxon>
    </lineage>
</organism>
<dbReference type="InterPro" id="IPR011006">
    <property type="entry name" value="CheY-like_superfamily"/>
</dbReference>
<evidence type="ECO:0000256" key="1">
    <source>
        <dbReference type="PROSITE-ProRule" id="PRU00169"/>
    </source>
</evidence>
<feature type="modified residue" description="4-aspartylphosphate" evidence="1">
    <location>
        <position position="53"/>
    </location>
</feature>
<dbReference type="GO" id="GO:0000156">
    <property type="term" value="F:phosphorelay response regulator activity"/>
    <property type="evidence" value="ECO:0007669"/>
    <property type="project" value="InterPro"/>
</dbReference>
<accession>A0A538TW92</accession>
<dbReference type="PROSITE" id="PS50110">
    <property type="entry name" value="RESPONSE_REGULATORY"/>
    <property type="match status" value="1"/>
</dbReference>
<feature type="domain" description="HTH LytTR-type" evidence="3">
    <location>
        <begin position="149"/>
        <end position="251"/>
    </location>
</feature>
<dbReference type="Gene3D" id="3.40.50.2300">
    <property type="match status" value="1"/>
</dbReference>
<dbReference type="InterPro" id="IPR046947">
    <property type="entry name" value="LytR-like"/>
</dbReference>
<sequence length="251" mass="27807">MTAVVVDDEAPARSLLREYLAAHEDVDVVAECANGFDAVKVIGERSPDMVFLDIQMPKLSGFEVLELLEPGPAVVFCTAYDEYALKAFDVHAVDYLLKPFGRERLAEALARVRSRRAEARAAAATPAPLPDARTLAAAARPPGCWAERVLVKDGARVSVIPVEKVDYLEAQDDYVAIHSEGRSWLKNETLAELANDLDPARFVRIHRSFVLNLERLARLELYAKDSRVAILHDGKQLPVSRAGYARLKELM</sequence>
<evidence type="ECO:0000259" key="2">
    <source>
        <dbReference type="PROSITE" id="PS50110"/>
    </source>
</evidence>
<dbReference type="SMART" id="SM00850">
    <property type="entry name" value="LytTR"/>
    <property type="match status" value="1"/>
</dbReference>
<dbReference type="Pfam" id="PF04397">
    <property type="entry name" value="LytTR"/>
    <property type="match status" value="1"/>
</dbReference>
<proteinExistence type="predicted"/>
<dbReference type="PANTHER" id="PTHR37299:SF1">
    <property type="entry name" value="STAGE 0 SPORULATION PROTEIN A HOMOLOG"/>
    <property type="match status" value="1"/>
</dbReference>
<dbReference type="SMART" id="SM00448">
    <property type="entry name" value="REC"/>
    <property type="match status" value="1"/>
</dbReference>
<protein>
    <submittedName>
        <fullName evidence="4">Response regulator transcription factor</fullName>
    </submittedName>
</protein>